<sequence length="32" mass="3438">MPKTRSSAARMLVDALALKATTCGRTMVWISA</sequence>
<protein>
    <submittedName>
        <fullName evidence="1">Uncharacterized protein</fullName>
    </submittedName>
</protein>
<comment type="caution">
    <text evidence="1">The sequence shown here is derived from an EMBL/GenBank/DDBJ whole genome shotgun (WGS) entry which is preliminary data.</text>
</comment>
<dbReference type="EMBL" id="JAGINW010000001">
    <property type="protein sequence ID" value="MBP2329056.1"/>
    <property type="molecule type" value="Genomic_DNA"/>
</dbReference>
<keyword evidence="2" id="KW-1185">Reference proteome</keyword>
<gene>
    <name evidence="1" type="ORF">JOF56_009441</name>
</gene>
<accession>A0ABS4TXB2</accession>
<organism evidence="1 2">
    <name type="scientific">Kibdelosporangium banguiense</name>
    <dbReference type="NCBI Taxonomy" id="1365924"/>
    <lineage>
        <taxon>Bacteria</taxon>
        <taxon>Bacillati</taxon>
        <taxon>Actinomycetota</taxon>
        <taxon>Actinomycetes</taxon>
        <taxon>Pseudonocardiales</taxon>
        <taxon>Pseudonocardiaceae</taxon>
        <taxon>Kibdelosporangium</taxon>
    </lineage>
</organism>
<evidence type="ECO:0000313" key="2">
    <source>
        <dbReference type="Proteomes" id="UP001519332"/>
    </source>
</evidence>
<evidence type="ECO:0000313" key="1">
    <source>
        <dbReference type="EMBL" id="MBP2329056.1"/>
    </source>
</evidence>
<dbReference type="Proteomes" id="UP001519332">
    <property type="component" value="Unassembled WGS sequence"/>
</dbReference>
<proteinExistence type="predicted"/>
<name>A0ABS4TXB2_9PSEU</name>
<reference evidence="1 2" key="1">
    <citation type="submission" date="2021-03" db="EMBL/GenBank/DDBJ databases">
        <title>Sequencing the genomes of 1000 actinobacteria strains.</title>
        <authorList>
            <person name="Klenk H.-P."/>
        </authorList>
    </citation>
    <scope>NUCLEOTIDE SEQUENCE [LARGE SCALE GENOMIC DNA]</scope>
    <source>
        <strain evidence="1 2">DSM 46670</strain>
    </source>
</reference>